<dbReference type="SUPFAM" id="SSF56601">
    <property type="entry name" value="beta-lactamase/transpeptidase-like"/>
    <property type="match status" value="1"/>
</dbReference>
<accession>A0ABN1E0U8</accession>
<reference evidence="3 4" key="1">
    <citation type="journal article" date="2019" name="Int. J. Syst. Evol. Microbiol.">
        <title>The Global Catalogue of Microorganisms (GCM) 10K type strain sequencing project: providing services to taxonomists for standard genome sequencing and annotation.</title>
        <authorList>
            <consortium name="The Broad Institute Genomics Platform"/>
            <consortium name="The Broad Institute Genome Sequencing Center for Infectious Disease"/>
            <person name="Wu L."/>
            <person name="Ma J."/>
        </authorList>
    </citation>
    <scope>NUCLEOTIDE SEQUENCE [LARGE SCALE GENOMIC DNA]</scope>
    <source>
        <strain evidence="3 4">JCM 15089</strain>
    </source>
</reference>
<evidence type="ECO:0000256" key="1">
    <source>
        <dbReference type="SAM" id="SignalP"/>
    </source>
</evidence>
<gene>
    <name evidence="3" type="ORF">GCM10008942_01550</name>
</gene>
<name>A0ABN1E0U8_9PROT</name>
<feature type="signal peptide" evidence="1">
    <location>
        <begin position="1"/>
        <end position="20"/>
    </location>
</feature>
<keyword evidence="1" id="KW-0732">Signal</keyword>
<organism evidence="3 4">
    <name type="scientific">Rhizomicrobium electricum</name>
    <dbReference type="NCBI Taxonomy" id="480070"/>
    <lineage>
        <taxon>Bacteria</taxon>
        <taxon>Pseudomonadati</taxon>
        <taxon>Pseudomonadota</taxon>
        <taxon>Alphaproteobacteria</taxon>
        <taxon>Micropepsales</taxon>
        <taxon>Micropepsaceae</taxon>
        <taxon>Rhizomicrobium</taxon>
    </lineage>
</organism>
<dbReference type="Pfam" id="PF00144">
    <property type="entry name" value="Beta-lactamase"/>
    <property type="match status" value="1"/>
</dbReference>
<dbReference type="InterPro" id="IPR050789">
    <property type="entry name" value="Diverse_Enzym_Activities"/>
</dbReference>
<dbReference type="RefSeq" id="WP_166930472.1">
    <property type="nucleotide sequence ID" value="NZ_BAAADD010000001.1"/>
</dbReference>
<dbReference type="PANTHER" id="PTHR43283:SF3">
    <property type="entry name" value="BETA-LACTAMASE FAMILY PROTEIN (AFU_ORTHOLOGUE AFUA_5G07500)"/>
    <property type="match status" value="1"/>
</dbReference>
<proteinExistence type="predicted"/>
<dbReference type="EMBL" id="BAAADD010000001">
    <property type="protein sequence ID" value="GAA0556773.1"/>
    <property type="molecule type" value="Genomic_DNA"/>
</dbReference>
<sequence>MKKLIPILAASFLLSGCVMAARHAAHRIGTAVDPPAVHVSGPAPKALVDKLNDIARSGTPVTAIVMKDGKLLYRVDVGKIDANTRYPVASASKWMTAALVMTVVDEGKLNLDAPISTVLPEFRGDAGRITLRMLLAQTAGLGNLRARVDVRQDPRITLAQSAADIAARPLANPPGEVFEYGGPQFQVAGAMVEKVTGRRWSDLFEERIARPLGMTATGWEHLPARGATPAETLNPLLQGGAVTTADDYAKFLTMLAANGRFDGRQILSERSLREMESVQTLGLKKGYLPPGVPSGWEYALGNWCEQLAADRSCTVVSSPGAFGTLPWIDRRTGVYGVFFLKDLLIRNSRDLRAARAAAMAAPAPDD</sequence>
<dbReference type="InterPro" id="IPR001466">
    <property type="entry name" value="Beta-lactam-related"/>
</dbReference>
<evidence type="ECO:0000313" key="3">
    <source>
        <dbReference type="EMBL" id="GAA0556773.1"/>
    </source>
</evidence>
<feature type="chain" id="PRO_5047435753" description="Beta-lactamase-related domain-containing protein" evidence="1">
    <location>
        <begin position="21"/>
        <end position="366"/>
    </location>
</feature>
<comment type="caution">
    <text evidence="3">The sequence shown here is derived from an EMBL/GenBank/DDBJ whole genome shotgun (WGS) entry which is preliminary data.</text>
</comment>
<dbReference type="Gene3D" id="3.40.710.10">
    <property type="entry name" value="DD-peptidase/beta-lactamase superfamily"/>
    <property type="match status" value="1"/>
</dbReference>
<dbReference type="PROSITE" id="PS51257">
    <property type="entry name" value="PROKAR_LIPOPROTEIN"/>
    <property type="match status" value="1"/>
</dbReference>
<evidence type="ECO:0000313" key="4">
    <source>
        <dbReference type="Proteomes" id="UP001499951"/>
    </source>
</evidence>
<dbReference type="PANTHER" id="PTHR43283">
    <property type="entry name" value="BETA-LACTAMASE-RELATED"/>
    <property type="match status" value="1"/>
</dbReference>
<evidence type="ECO:0000259" key="2">
    <source>
        <dbReference type="Pfam" id="PF00144"/>
    </source>
</evidence>
<feature type="domain" description="Beta-lactamase-related" evidence="2">
    <location>
        <begin position="61"/>
        <end position="344"/>
    </location>
</feature>
<dbReference type="InterPro" id="IPR012338">
    <property type="entry name" value="Beta-lactam/transpept-like"/>
</dbReference>
<dbReference type="Proteomes" id="UP001499951">
    <property type="component" value="Unassembled WGS sequence"/>
</dbReference>
<protein>
    <recommendedName>
        <fullName evidence="2">Beta-lactamase-related domain-containing protein</fullName>
    </recommendedName>
</protein>
<keyword evidence="4" id="KW-1185">Reference proteome</keyword>